<dbReference type="Pfam" id="PF09335">
    <property type="entry name" value="VTT_dom"/>
    <property type="match status" value="1"/>
</dbReference>
<dbReference type="PANTHER" id="PTHR30353:SF15">
    <property type="entry name" value="INNER MEMBRANE PROTEIN YABI"/>
    <property type="match status" value="1"/>
</dbReference>
<evidence type="ECO:0000259" key="8">
    <source>
        <dbReference type="Pfam" id="PF09335"/>
    </source>
</evidence>
<comment type="subcellular location">
    <subcellularLocation>
        <location evidence="1">Cell membrane</location>
        <topology evidence="1">Multi-pass membrane protein</topology>
    </subcellularLocation>
</comment>
<comment type="similarity">
    <text evidence="2">Belongs to the DedA family.</text>
</comment>
<dbReference type="PANTHER" id="PTHR30353">
    <property type="entry name" value="INNER MEMBRANE PROTEIN DEDA-RELATED"/>
    <property type="match status" value="1"/>
</dbReference>
<evidence type="ECO:0000256" key="1">
    <source>
        <dbReference type="ARBA" id="ARBA00004651"/>
    </source>
</evidence>
<dbReference type="SUPFAM" id="SSF56059">
    <property type="entry name" value="Glutathione synthetase ATP-binding domain-like"/>
    <property type="match status" value="1"/>
</dbReference>
<dbReference type="AlphaFoldDB" id="A0A2P2DVQ5"/>
<keyword evidence="6 7" id="KW-0472">Membrane</keyword>
<evidence type="ECO:0000256" key="2">
    <source>
        <dbReference type="ARBA" id="ARBA00010792"/>
    </source>
</evidence>
<dbReference type="InterPro" id="IPR032818">
    <property type="entry name" value="DedA-like"/>
</dbReference>
<evidence type="ECO:0000256" key="3">
    <source>
        <dbReference type="ARBA" id="ARBA00022475"/>
    </source>
</evidence>
<keyword evidence="5 7" id="KW-1133">Transmembrane helix</keyword>
<evidence type="ECO:0000256" key="4">
    <source>
        <dbReference type="ARBA" id="ARBA00022692"/>
    </source>
</evidence>
<feature type="domain" description="VTT" evidence="8">
    <location>
        <begin position="31"/>
        <end position="147"/>
    </location>
</feature>
<dbReference type="InterPro" id="IPR032816">
    <property type="entry name" value="VTT_dom"/>
</dbReference>
<evidence type="ECO:0000256" key="7">
    <source>
        <dbReference type="SAM" id="Phobius"/>
    </source>
</evidence>
<dbReference type="GO" id="GO:0005886">
    <property type="term" value="C:plasma membrane"/>
    <property type="evidence" value="ECO:0007669"/>
    <property type="project" value="UniProtKB-SubCell"/>
</dbReference>
<keyword evidence="10" id="KW-1185">Reference proteome</keyword>
<feature type="transmembrane region" description="Helical" evidence="7">
    <location>
        <begin position="206"/>
        <end position="225"/>
    </location>
</feature>
<keyword evidence="4 7" id="KW-0812">Transmembrane</keyword>
<proteinExistence type="inferred from homology"/>
<evidence type="ECO:0000313" key="9">
    <source>
        <dbReference type="EMBL" id="GBF48713.1"/>
    </source>
</evidence>
<evidence type="ECO:0000256" key="6">
    <source>
        <dbReference type="ARBA" id="ARBA00023136"/>
    </source>
</evidence>
<dbReference type="EMBL" id="BFBB01000002">
    <property type="protein sequence ID" value="GBF48713.1"/>
    <property type="molecule type" value="Genomic_DNA"/>
</dbReference>
<reference evidence="9 10" key="1">
    <citation type="submission" date="2018-02" db="EMBL/GenBank/DDBJ databases">
        <title>Novel Leptospira species isolated from soil and water in Japan.</title>
        <authorList>
            <person name="Nakao R."/>
            <person name="Masuzawa T."/>
        </authorList>
    </citation>
    <scope>NUCLEOTIDE SEQUENCE [LARGE SCALE GENOMIC DNA]</scope>
    <source>
        <strain evidence="9 10">YH101</strain>
    </source>
</reference>
<feature type="transmembrane region" description="Helical" evidence="7">
    <location>
        <begin position="129"/>
        <end position="152"/>
    </location>
</feature>
<keyword evidence="3" id="KW-1003">Cell membrane</keyword>
<feature type="transmembrane region" description="Helical" evidence="7">
    <location>
        <begin position="44"/>
        <end position="69"/>
    </location>
</feature>
<protein>
    <submittedName>
        <fullName evidence="9">SNARE-like domain protein</fullName>
    </submittedName>
</protein>
<evidence type="ECO:0000256" key="5">
    <source>
        <dbReference type="ARBA" id="ARBA00022989"/>
    </source>
</evidence>
<name>A0A2P2DVQ5_9LEPT</name>
<feature type="transmembrane region" description="Helical" evidence="7">
    <location>
        <begin position="164"/>
        <end position="186"/>
    </location>
</feature>
<accession>A0A2P2DVQ5</accession>
<comment type="caution">
    <text evidence="9">The sequence shown here is derived from an EMBL/GenBank/DDBJ whole genome shotgun (WGS) entry which is preliminary data.</text>
</comment>
<organism evidence="9 10">
    <name type="scientific">Leptospira ryugenii</name>
    <dbReference type="NCBI Taxonomy" id="1917863"/>
    <lineage>
        <taxon>Bacteria</taxon>
        <taxon>Pseudomonadati</taxon>
        <taxon>Spirochaetota</taxon>
        <taxon>Spirochaetia</taxon>
        <taxon>Leptospirales</taxon>
        <taxon>Leptospiraceae</taxon>
        <taxon>Leptospira</taxon>
    </lineage>
</organism>
<dbReference type="Proteomes" id="UP000245133">
    <property type="component" value="Unassembled WGS sequence"/>
</dbReference>
<gene>
    <name evidence="9" type="ORF">LPTSP4_02130</name>
</gene>
<evidence type="ECO:0000313" key="10">
    <source>
        <dbReference type="Proteomes" id="UP000245133"/>
    </source>
</evidence>
<sequence>MLLVPFSNPLFEKLFLIFLSTLLSEDLTCISVGILVQAGKLEPVSATLACTLGIFLGDYLLFLTGREILSLLKKKKRKEALENSRLYQRLADGLKHRFLSTLFIARFVPGTRLPIYTFSGMIAKSSGPFLLITFIASLLWTPILIYLSFLYGQAFKKFYTSNSLTASILLAIFSIYLLYQMVLLLIQKNRREDVWIRIQKIPKLEFWPSVIFYTPLIPYVCYLIIRYGSIRLITASNPLIPMGGIMMESKFSILKSLPVQWIAKATLFEMADKHNASVKLYDFLKTLNSPFPIIAKPDIGERGRGLKLIANQSDLDSFVKNLDVNYIFQEYHPGPFEAGIFYYRMPGENQGKIFSITKKTFPVLIGDGKHTIEELIKRHPRFKFQKNTFLDRNLKHLNVILSVGETFSLGFTGNHIQGCMFEDGSDLITKELERSIDTISLSCHGFFFGRYDIRYKSESDLKEGHSFKIIELNGAMSESTNLYDPKFTIWKSYSILFQQWKLLFQIGKKNHEAGTLLATYKEFYALWQSYQDYIKQIDPISKEFG</sequence>